<name>A0A0V1G1M3_TRIPS</name>
<evidence type="ECO:0000256" key="1">
    <source>
        <dbReference type="SAM" id="MobiDB-lite"/>
    </source>
</evidence>
<gene>
    <name evidence="2" type="ORF">T4D_3248</name>
</gene>
<proteinExistence type="predicted"/>
<keyword evidence="3" id="KW-1185">Reference proteome</keyword>
<evidence type="ECO:0000313" key="3">
    <source>
        <dbReference type="Proteomes" id="UP000054995"/>
    </source>
</evidence>
<feature type="compositionally biased region" description="Basic and acidic residues" evidence="1">
    <location>
        <begin position="1"/>
        <end position="13"/>
    </location>
</feature>
<accession>A0A0V1G1M3</accession>
<feature type="region of interest" description="Disordered" evidence="1">
    <location>
        <begin position="1"/>
        <end position="36"/>
    </location>
</feature>
<dbReference type="EMBL" id="JYDT01000008">
    <property type="protein sequence ID" value="KRY92121.1"/>
    <property type="molecule type" value="Genomic_DNA"/>
</dbReference>
<organism evidence="2 3">
    <name type="scientific">Trichinella pseudospiralis</name>
    <name type="common">Parasitic roundworm</name>
    <dbReference type="NCBI Taxonomy" id="6337"/>
    <lineage>
        <taxon>Eukaryota</taxon>
        <taxon>Metazoa</taxon>
        <taxon>Ecdysozoa</taxon>
        <taxon>Nematoda</taxon>
        <taxon>Enoplea</taxon>
        <taxon>Dorylaimia</taxon>
        <taxon>Trichinellida</taxon>
        <taxon>Trichinellidae</taxon>
        <taxon>Trichinella</taxon>
    </lineage>
</organism>
<protein>
    <submittedName>
        <fullName evidence="2">Uncharacterized protein</fullName>
    </submittedName>
</protein>
<comment type="caution">
    <text evidence="2">The sequence shown here is derived from an EMBL/GenBank/DDBJ whole genome shotgun (WGS) entry which is preliminary data.</text>
</comment>
<reference evidence="2 3" key="1">
    <citation type="submission" date="2015-01" db="EMBL/GenBank/DDBJ databases">
        <title>Evolution of Trichinella species and genotypes.</title>
        <authorList>
            <person name="Korhonen P.K."/>
            <person name="Edoardo P."/>
            <person name="Giuseppe L.R."/>
            <person name="Gasser R.B."/>
        </authorList>
    </citation>
    <scope>NUCLEOTIDE SEQUENCE [LARGE SCALE GENOMIC DNA]</scope>
    <source>
        <strain evidence="2">ISS470</strain>
    </source>
</reference>
<evidence type="ECO:0000313" key="2">
    <source>
        <dbReference type="EMBL" id="KRY92121.1"/>
    </source>
</evidence>
<dbReference type="Proteomes" id="UP000054995">
    <property type="component" value="Unassembled WGS sequence"/>
</dbReference>
<dbReference type="AlphaFoldDB" id="A0A0V1G1M3"/>
<sequence>MSRKETSGEEKDATTSLIPRIHTDAGSEHENEEEET</sequence>